<keyword evidence="2" id="KW-1185">Reference proteome</keyword>
<organism evidence="1 2">
    <name type="scientific">Aplosporella prunicola CBS 121167</name>
    <dbReference type="NCBI Taxonomy" id="1176127"/>
    <lineage>
        <taxon>Eukaryota</taxon>
        <taxon>Fungi</taxon>
        <taxon>Dikarya</taxon>
        <taxon>Ascomycota</taxon>
        <taxon>Pezizomycotina</taxon>
        <taxon>Dothideomycetes</taxon>
        <taxon>Dothideomycetes incertae sedis</taxon>
        <taxon>Botryosphaeriales</taxon>
        <taxon>Aplosporellaceae</taxon>
        <taxon>Aplosporella</taxon>
    </lineage>
</organism>
<proteinExistence type="predicted"/>
<dbReference type="Proteomes" id="UP000799438">
    <property type="component" value="Unassembled WGS sequence"/>
</dbReference>
<dbReference type="AlphaFoldDB" id="A0A6A6BJF6"/>
<name>A0A6A6BJF6_9PEZI</name>
<evidence type="ECO:0000313" key="1">
    <source>
        <dbReference type="EMBL" id="KAF2144300.1"/>
    </source>
</evidence>
<dbReference type="GeneID" id="54297628"/>
<dbReference type="RefSeq" id="XP_033400012.1">
    <property type="nucleotide sequence ID" value="XM_033540132.1"/>
</dbReference>
<evidence type="ECO:0000313" key="2">
    <source>
        <dbReference type="Proteomes" id="UP000799438"/>
    </source>
</evidence>
<reference evidence="1" key="1">
    <citation type="journal article" date="2020" name="Stud. Mycol.">
        <title>101 Dothideomycetes genomes: a test case for predicting lifestyles and emergence of pathogens.</title>
        <authorList>
            <person name="Haridas S."/>
            <person name="Albert R."/>
            <person name="Binder M."/>
            <person name="Bloem J."/>
            <person name="Labutti K."/>
            <person name="Salamov A."/>
            <person name="Andreopoulos B."/>
            <person name="Baker S."/>
            <person name="Barry K."/>
            <person name="Bills G."/>
            <person name="Bluhm B."/>
            <person name="Cannon C."/>
            <person name="Castanera R."/>
            <person name="Culley D."/>
            <person name="Daum C."/>
            <person name="Ezra D."/>
            <person name="Gonzalez J."/>
            <person name="Henrissat B."/>
            <person name="Kuo A."/>
            <person name="Liang C."/>
            <person name="Lipzen A."/>
            <person name="Lutzoni F."/>
            <person name="Magnuson J."/>
            <person name="Mondo S."/>
            <person name="Nolan M."/>
            <person name="Ohm R."/>
            <person name="Pangilinan J."/>
            <person name="Park H.-J."/>
            <person name="Ramirez L."/>
            <person name="Alfaro M."/>
            <person name="Sun H."/>
            <person name="Tritt A."/>
            <person name="Yoshinaga Y."/>
            <person name="Zwiers L.-H."/>
            <person name="Turgeon B."/>
            <person name="Goodwin S."/>
            <person name="Spatafora J."/>
            <person name="Crous P."/>
            <person name="Grigoriev I."/>
        </authorList>
    </citation>
    <scope>NUCLEOTIDE SEQUENCE</scope>
    <source>
        <strain evidence="1">CBS 121167</strain>
    </source>
</reference>
<dbReference type="OrthoDB" id="2580323at2759"/>
<accession>A0A6A6BJF6</accession>
<dbReference type="PANTHER" id="PTHR40616:SF1">
    <property type="entry name" value="LINALOOL DEHYDRATASE_ISOMERASE DOMAIN-CONTAINING PROTEIN"/>
    <property type="match status" value="1"/>
</dbReference>
<gene>
    <name evidence="1" type="ORF">K452DRAFT_285547</name>
</gene>
<dbReference type="EMBL" id="ML995480">
    <property type="protein sequence ID" value="KAF2144300.1"/>
    <property type="molecule type" value="Genomic_DNA"/>
</dbReference>
<protein>
    <submittedName>
        <fullName evidence="1">Uncharacterized protein</fullName>
    </submittedName>
</protein>
<sequence>MRAFVSGWTGRRLGLANFTQAGDANAKELVELFDRAGTLAEFNSGTYAGVSLHALALWARYMPSDSVMGKNGARMLSRTWTSLAELYHAGLKNSAGPWDRTYGYDMNRYLSILGLHIWSLVGREASPIAEEPYAMSHSSDFAFAPLIAVMAVFHNSSVVPEGVIQRLKEFPGEHTVRTSAFSPPYDTYPRNISAWLSDSITIGAETFNETEVGGPSLSSDSFSPAVVQWDAGDANGVGWLKWYATEPSLIAKVSPGILNLTYPYGNHSSIFTFFVSTFVDRVDVTSWDDVQAGGLAVNVSGNANLTYEVSFNGQFGGAGETIKWVFFFRVAQ</sequence>
<dbReference type="PANTHER" id="PTHR40616">
    <property type="entry name" value="LINALOOL DEHYDRATASE_ISOMERASE DOMAIN-CONTAINING PROTEIN"/>
    <property type="match status" value="1"/>
</dbReference>